<proteinExistence type="inferred from homology"/>
<evidence type="ECO:0000256" key="6">
    <source>
        <dbReference type="ARBA" id="ARBA00023136"/>
    </source>
</evidence>
<feature type="transmembrane region" description="Helical" evidence="7">
    <location>
        <begin position="294"/>
        <end position="314"/>
    </location>
</feature>
<sequence length="333" mass="36245">MNVSEVYNRMPSIYTEGNVSGNASMGFMRNSPLDSAISIFAIIILFITMMSLGSTMEISKIKAHLFKPKGPAIALVSQFCIMPLTAFCLAKILQMSPVKTLIVLVCGCCPGGNWSNIFSLAIEGDMNLSIVMTTCSNLAALGLMPLMLYLFSQGFPGLETAVPYSGIITALALSLLPCVIGIAINHYRPQYSPVIRNVGISILIISGIIVFILVGYNVRDKIWMVLKADILSASALMPLTGFMLGYVLSGICGLSPRCSRTISMETGCQNTQLCFAVLKMIPPQVTGPLILFPLLYYSFQCAEGLLLVLCFRWFRKFKAHEAVRVLNPTSPSH</sequence>
<evidence type="ECO:0000256" key="7">
    <source>
        <dbReference type="SAM" id="Phobius"/>
    </source>
</evidence>
<dbReference type="GeneID" id="109967977"/>
<reference evidence="8" key="2">
    <citation type="submission" date="2025-09" db="UniProtKB">
        <authorList>
            <consortium name="Ensembl"/>
        </authorList>
    </citation>
    <scope>IDENTIFICATION</scope>
</reference>
<dbReference type="InterPro" id="IPR002657">
    <property type="entry name" value="BilAc:Na_symport/Acr3"/>
</dbReference>
<comment type="subcellular location">
    <subcellularLocation>
        <location evidence="1">Membrane</location>
        <topology evidence="1">Multi-pass membrane protein</topology>
    </subcellularLocation>
</comment>
<keyword evidence="4" id="KW-0813">Transport</keyword>
<feature type="transmembrane region" description="Helical" evidence="7">
    <location>
        <begin position="230"/>
        <end position="251"/>
    </location>
</feature>
<dbReference type="InterPro" id="IPR004710">
    <property type="entry name" value="Bilac:Na_transpt"/>
</dbReference>
<keyword evidence="3 7" id="KW-0812">Transmembrane</keyword>
<organism evidence="8 9">
    <name type="scientific">Monopterus albus</name>
    <name type="common">Swamp eel</name>
    <dbReference type="NCBI Taxonomy" id="43700"/>
    <lineage>
        <taxon>Eukaryota</taxon>
        <taxon>Metazoa</taxon>
        <taxon>Chordata</taxon>
        <taxon>Craniata</taxon>
        <taxon>Vertebrata</taxon>
        <taxon>Euteleostomi</taxon>
        <taxon>Actinopterygii</taxon>
        <taxon>Neopterygii</taxon>
        <taxon>Teleostei</taxon>
        <taxon>Neoteleostei</taxon>
        <taxon>Acanthomorphata</taxon>
        <taxon>Anabantaria</taxon>
        <taxon>Synbranchiformes</taxon>
        <taxon>Synbranchidae</taxon>
        <taxon>Monopterus</taxon>
    </lineage>
</organism>
<feature type="transmembrane region" description="Helical" evidence="7">
    <location>
        <begin position="128"/>
        <end position="151"/>
    </location>
</feature>
<keyword evidence="6 7" id="KW-0472">Membrane</keyword>
<dbReference type="OrthoDB" id="203097at2759"/>
<evidence type="ECO:0000256" key="1">
    <source>
        <dbReference type="ARBA" id="ARBA00004141"/>
    </source>
</evidence>
<evidence type="ECO:0000313" key="8">
    <source>
        <dbReference type="Ensembl" id="ENSMALP00000023065.1"/>
    </source>
</evidence>
<protein>
    <recommendedName>
        <fullName evidence="10">Solute carrier family 10 member 1</fullName>
    </recommendedName>
</protein>
<feature type="transmembrane region" description="Helical" evidence="7">
    <location>
        <begin position="163"/>
        <end position="186"/>
    </location>
</feature>
<dbReference type="Gene3D" id="1.20.1530.20">
    <property type="match status" value="1"/>
</dbReference>
<dbReference type="InterPro" id="IPR038770">
    <property type="entry name" value="Na+/solute_symporter_sf"/>
</dbReference>
<dbReference type="Ensembl" id="ENSMALT00000023503.1">
    <property type="protein sequence ID" value="ENSMALP00000023065.1"/>
    <property type="gene ID" value="ENSMALG00000016093.1"/>
</dbReference>
<accession>A0A3Q3K1L3</accession>
<dbReference type="GO" id="GO:0016020">
    <property type="term" value="C:membrane"/>
    <property type="evidence" value="ECO:0007669"/>
    <property type="project" value="UniProtKB-SubCell"/>
</dbReference>
<dbReference type="GO" id="GO:0008508">
    <property type="term" value="F:bile acid:sodium symporter activity"/>
    <property type="evidence" value="ECO:0007669"/>
    <property type="project" value="TreeGrafter"/>
</dbReference>
<evidence type="ECO:0000256" key="3">
    <source>
        <dbReference type="ARBA" id="ARBA00022692"/>
    </source>
</evidence>
<feature type="transmembrane region" description="Helical" evidence="7">
    <location>
        <begin position="198"/>
        <end position="218"/>
    </location>
</feature>
<evidence type="ECO:0000256" key="4">
    <source>
        <dbReference type="ARBA" id="ARBA00022847"/>
    </source>
</evidence>
<feature type="transmembrane region" description="Helical" evidence="7">
    <location>
        <begin position="72"/>
        <end position="93"/>
    </location>
</feature>
<feature type="transmembrane region" description="Helical" evidence="7">
    <location>
        <begin position="100"/>
        <end position="122"/>
    </location>
</feature>
<feature type="transmembrane region" description="Helical" evidence="7">
    <location>
        <begin position="33"/>
        <end position="52"/>
    </location>
</feature>
<name>A0A3Q3K1L3_MONAL</name>
<evidence type="ECO:0000256" key="5">
    <source>
        <dbReference type="ARBA" id="ARBA00022989"/>
    </source>
</evidence>
<dbReference type="PANTHER" id="PTHR10361:SF40">
    <property type="entry name" value="HEPATIC SODIUM_BILE ACID COTRANSPORTER"/>
    <property type="match status" value="1"/>
</dbReference>
<evidence type="ECO:0008006" key="10">
    <source>
        <dbReference type="Google" id="ProtNLM"/>
    </source>
</evidence>
<dbReference type="KEGG" id="malb:109967977"/>
<comment type="similarity">
    <text evidence="2">Belongs to the bile acid:sodium symporter (BASS) (TC 2.A.28) family.</text>
</comment>
<evidence type="ECO:0000313" key="9">
    <source>
        <dbReference type="Proteomes" id="UP000261600"/>
    </source>
</evidence>
<dbReference type="PANTHER" id="PTHR10361">
    <property type="entry name" value="SODIUM-BILE ACID COTRANSPORTER"/>
    <property type="match status" value="1"/>
</dbReference>
<dbReference type="AlphaFoldDB" id="A0A3Q3K1L3"/>
<dbReference type="RefSeq" id="XP_020469588.1">
    <property type="nucleotide sequence ID" value="XM_020613932.1"/>
</dbReference>
<keyword evidence="5 7" id="KW-1133">Transmembrane helix</keyword>
<reference evidence="8" key="1">
    <citation type="submission" date="2025-08" db="UniProtKB">
        <authorList>
            <consortium name="Ensembl"/>
        </authorList>
    </citation>
    <scope>IDENTIFICATION</scope>
</reference>
<dbReference type="Pfam" id="PF01758">
    <property type="entry name" value="SBF"/>
    <property type="match status" value="1"/>
</dbReference>
<keyword evidence="4" id="KW-0769">Symport</keyword>
<dbReference type="STRING" id="43700.ENSMALP00000023065"/>
<evidence type="ECO:0000256" key="2">
    <source>
        <dbReference type="ARBA" id="ARBA00006528"/>
    </source>
</evidence>
<dbReference type="Proteomes" id="UP000261600">
    <property type="component" value="Unplaced"/>
</dbReference>
<keyword evidence="9" id="KW-1185">Reference proteome</keyword>